<dbReference type="Proteomes" id="UP000805193">
    <property type="component" value="Unassembled WGS sequence"/>
</dbReference>
<gene>
    <name evidence="1" type="ORF">HPB47_015483</name>
</gene>
<comment type="caution">
    <text evidence="1">The sequence shown here is derived from an EMBL/GenBank/DDBJ whole genome shotgun (WGS) entry which is preliminary data.</text>
</comment>
<evidence type="ECO:0000313" key="2">
    <source>
        <dbReference type="Proteomes" id="UP000805193"/>
    </source>
</evidence>
<protein>
    <submittedName>
        <fullName evidence="1">Uncharacterized protein</fullName>
    </submittedName>
</protein>
<proteinExistence type="predicted"/>
<reference evidence="1 2" key="1">
    <citation type="journal article" date="2020" name="Cell">
        <title>Large-Scale Comparative Analyses of Tick Genomes Elucidate Their Genetic Diversity and Vector Capacities.</title>
        <authorList>
            <consortium name="Tick Genome and Microbiome Consortium (TIGMIC)"/>
            <person name="Jia N."/>
            <person name="Wang J."/>
            <person name="Shi W."/>
            <person name="Du L."/>
            <person name="Sun Y."/>
            <person name="Zhan W."/>
            <person name="Jiang J.F."/>
            <person name="Wang Q."/>
            <person name="Zhang B."/>
            <person name="Ji P."/>
            <person name="Bell-Sakyi L."/>
            <person name="Cui X.M."/>
            <person name="Yuan T.T."/>
            <person name="Jiang B.G."/>
            <person name="Yang W.F."/>
            <person name="Lam T.T."/>
            <person name="Chang Q.C."/>
            <person name="Ding S.J."/>
            <person name="Wang X.J."/>
            <person name="Zhu J.G."/>
            <person name="Ruan X.D."/>
            <person name="Zhao L."/>
            <person name="Wei J.T."/>
            <person name="Ye R.Z."/>
            <person name="Que T.C."/>
            <person name="Du C.H."/>
            <person name="Zhou Y.H."/>
            <person name="Cheng J.X."/>
            <person name="Dai P.F."/>
            <person name="Guo W.B."/>
            <person name="Han X.H."/>
            <person name="Huang E.J."/>
            <person name="Li L.F."/>
            <person name="Wei W."/>
            <person name="Gao Y.C."/>
            <person name="Liu J.Z."/>
            <person name="Shao H.Z."/>
            <person name="Wang X."/>
            <person name="Wang C.C."/>
            <person name="Yang T.C."/>
            <person name="Huo Q.B."/>
            <person name="Li W."/>
            <person name="Chen H.Y."/>
            <person name="Chen S.E."/>
            <person name="Zhou L.G."/>
            <person name="Ni X.B."/>
            <person name="Tian J.H."/>
            <person name="Sheng Y."/>
            <person name="Liu T."/>
            <person name="Pan Y.S."/>
            <person name="Xia L.Y."/>
            <person name="Li J."/>
            <person name="Zhao F."/>
            <person name="Cao W.C."/>
        </authorList>
    </citation>
    <scope>NUCLEOTIDE SEQUENCE [LARGE SCALE GENOMIC DNA]</scope>
    <source>
        <strain evidence="1">Iper-2018</strain>
    </source>
</reference>
<keyword evidence="2" id="KW-1185">Reference proteome</keyword>
<organism evidence="1 2">
    <name type="scientific">Ixodes persulcatus</name>
    <name type="common">Taiga tick</name>
    <dbReference type="NCBI Taxonomy" id="34615"/>
    <lineage>
        <taxon>Eukaryota</taxon>
        <taxon>Metazoa</taxon>
        <taxon>Ecdysozoa</taxon>
        <taxon>Arthropoda</taxon>
        <taxon>Chelicerata</taxon>
        <taxon>Arachnida</taxon>
        <taxon>Acari</taxon>
        <taxon>Parasitiformes</taxon>
        <taxon>Ixodida</taxon>
        <taxon>Ixodoidea</taxon>
        <taxon>Ixodidae</taxon>
        <taxon>Ixodinae</taxon>
        <taxon>Ixodes</taxon>
    </lineage>
</organism>
<sequence length="210" mass="23612">MAQVVTMPTAANERAYGAECRRQIADNLFNSKAARVRQATTVAVDLGDGLFMMAAQFNHCVKKSATDSKMVRNTALSLWTHEELLVRSVTGNPSRRFLKECPEGTKQPMTPKKLKIVRAALRAYIGNRPKEEVDARLAKTNTYLATYVQDTCTRWKRAQLKKGQEAAAEAEEMELLSILSPLHKASYDEARRKLDKCQYTFDLASEDEPP</sequence>
<name>A0AC60QTI9_IXOPE</name>
<accession>A0AC60QTI9</accession>
<dbReference type="EMBL" id="JABSTQ010004118">
    <property type="protein sequence ID" value="KAG0442922.1"/>
    <property type="molecule type" value="Genomic_DNA"/>
</dbReference>
<evidence type="ECO:0000313" key="1">
    <source>
        <dbReference type="EMBL" id="KAG0442922.1"/>
    </source>
</evidence>